<dbReference type="SUPFAM" id="SSF63867">
    <property type="entry name" value="MoeA C-terminal domain-like"/>
    <property type="match status" value="1"/>
</dbReference>
<dbReference type="Gene3D" id="2.170.190.11">
    <property type="entry name" value="Molybdopterin biosynthesis moea protein, domain 3"/>
    <property type="match status" value="1"/>
</dbReference>
<organism evidence="9 10">
    <name type="scientific">Corynebacterium halotolerans YIM 70093 = DSM 44683</name>
    <dbReference type="NCBI Taxonomy" id="1121362"/>
    <lineage>
        <taxon>Bacteria</taxon>
        <taxon>Bacillati</taxon>
        <taxon>Actinomycetota</taxon>
        <taxon>Actinomycetes</taxon>
        <taxon>Mycobacteriales</taxon>
        <taxon>Corynebacteriaceae</taxon>
        <taxon>Corynebacterium</taxon>
    </lineage>
</organism>
<dbReference type="PANTHER" id="PTHR10192">
    <property type="entry name" value="MOLYBDOPTERIN BIOSYNTHESIS PROTEIN"/>
    <property type="match status" value="1"/>
</dbReference>
<dbReference type="OrthoDB" id="9804758at2"/>
<evidence type="ECO:0000256" key="1">
    <source>
        <dbReference type="ARBA" id="ARBA00002901"/>
    </source>
</evidence>
<dbReference type="InterPro" id="IPR036135">
    <property type="entry name" value="MoeA_linker/N_sf"/>
</dbReference>
<dbReference type="HOGENOM" id="CLU_010186_7_0_11"/>
<dbReference type="GO" id="GO:0046872">
    <property type="term" value="F:metal ion binding"/>
    <property type="evidence" value="ECO:0007669"/>
    <property type="project" value="UniProtKB-UniRule"/>
</dbReference>
<evidence type="ECO:0000256" key="2">
    <source>
        <dbReference type="ARBA" id="ARBA00005046"/>
    </source>
</evidence>
<dbReference type="PATRIC" id="fig|1121362.3.peg.266"/>
<dbReference type="SUPFAM" id="SSF53218">
    <property type="entry name" value="Molybdenum cofactor biosynthesis proteins"/>
    <property type="match status" value="1"/>
</dbReference>
<keyword evidence="7" id="KW-0460">Magnesium</keyword>
<evidence type="ECO:0000313" key="10">
    <source>
        <dbReference type="Proteomes" id="UP000011723"/>
    </source>
</evidence>
<protein>
    <recommendedName>
        <fullName evidence="7">Molybdopterin molybdenumtransferase</fullName>
        <ecNumber evidence="7">2.10.1.1</ecNumber>
    </recommendedName>
</protein>
<dbReference type="UniPathway" id="UPA00344"/>
<comment type="pathway">
    <text evidence="2 7">Cofactor biosynthesis; molybdopterin biosynthesis.</text>
</comment>
<evidence type="ECO:0000256" key="4">
    <source>
        <dbReference type="ARBA" id="ARBA00022505"/>
    </source>
</evidence>
<dbReference type="InterPro" id="IPR005111">
    <property type="entry name" value="MoeA_C_domain_IV"/>
</dbReference>
<keyword evidence="7" id="KW-0808">Transferase</keyword>
<sequence length="393" mass="40495">MRTPEEHLAAVQQAVAPRRAVTVPLADAASRTLAADIRAAHPSPRFDNSQMDGYALSAAHLAAAPGVFPVDRTLPAGTDPAGLYPDGIGEAVVPIMTGAKVPAGTAAIVPVEACRPGQFPEEGTTVEVPEVPEGRFIRRAGSDIAAGELLLEAGVRLNAVAVGVLAGQNLAEVAVIEPARVLICTGGAEIGTTDAAATIPDSNAPMLRVLCERAGIEVAGHLRTDDDPARLAADLAAAVGRHSPTAVITSGGISHGKFEVIRQLLEDDGWFGHVAQQPGGPQGLATFHGVPVICLPGNPVSTLVSFRLFVAPVLGTAPEPVTARLAENVRGLEDRDQFLRGRLDVNWAQVLTATPVGGAGSHLLAQALPANCLIHIKAPGHYSADIPVTAYPL</sequence>
<dbReference type="EC" id="2.10.1.1" evidence="7"/>
<feature type="domain" description="MoaB/Mog" evidence="8">
    <location>
        <begin position="181"/>
        <end position="316"/>
    </location>
</feature>
<dbReference type="Gene3D" id="2.40.340.10">
    <property type="entry name" value="MoeA, C-terminal, domain IV"/>
    <property type="match status" value="1"/>
</dbReference>
<keyword evidence="4 7" id="KW-0500">Molybdenum</keyword>
<comment type="catalytic activity">
    <reaction evidence="6">
        <text>adenylyl-molybdopterin + molybdate = Mo-molybdopterin + AMP + H(+)</text>
        <dbReference type="Rhea" id="RHEA:35047"/>
        <dbReference type="ChEBI" id="CHEBI:15378"/>
        <dbReference type="ChEBI" id="CHEBI:36264"/>
        <dbReference type="ChEBI" id="CHEBI:62727"/>
        <dbReference type="ChEBI" id="CHEBI:71302"/>
        <dbReference type="ChEBI" id="CHEBI:456215"/>
        <dbReference type="EC" id="2.10.1.1"/>
    </reaction>
</comment>
<dbReference type="InterPro" id="IPR005110">
    <property type="entry name" value="MoeA_linker/N"/>
</dbReference>
<dbReference type="Pfam" id="PF03453">
    <property type="entry name" value="MoeA_N"/>
    <property type="match status" value="1"/>
</dbReference>
<dbReference type="AlphaFoldDB" id="M1NIN2"/>
<dbReference type="EMBL" id="CP003697">
    <property type="protein sequence ID" value="AGF71288.1"/>
    <property type="molecule type" value="Genomic_DNA"/>
</dbReference>
<comment type="function">
    <text evidence="1 7">Catalyzes the insertion of molybdate into adenylated molybdopterin with the concomitant release of AMP.</text>
</comment>
<comment type="cofactor">
    <cofactor evidence="7">
        <name>Mg(2+)</name>
        <dbReference type="ChEBI" id="CHEBI:18420"/>
    </cofactor>
</comment>
<dbReference type="KEGG" id="chn:A605_01370"/>
<dbReference type="SMART" id="SM00852">
    <property type="entry name" value="MoCF_biosynth"/>
    <property type="match status" value="1"/>
</dbReference>
<evidence type="ECO:0000256" key="3">
    <source>
        <dbReference type="ARBA" id="ARBA00010763"/>
    </source>
</evidence>
<accession>M1NIN2</accession>
<proteinExistence type="inferred from homology"/>
<keyword evidence="5 7" id="KW-0501">Molybdenum cofactor biosynthesis</keyword>
<dbReference type="GO" id="GO:0005829">
    <property type="term" value="C:cytosol"/>
    <property type="evidence" value="ECO:0007669"/>
    <property type="project" value="TreeGrafter"/>
</dbReference>
<evidence type="ECO:0000256" key="7">
    <source>
        <dbReference type="RuleBase" id="RU365090"/>
    </source>
</evidence>
<dbReference type="Proteomes" id="UP000011723">
    <property type="component" value="Chromosome"/>
</dbReference>
<reference evidence="9 10" key="1">
    <citation type="journal article" date="2012" name="Stand. Genomic Sci.">
        <title>Genome sequence of the halotolerant bacterium Corynebacterium halotolerans type strain YIM 70093(T) (= DSM 44683(T)).</title>
        <authorList>
            <person name="Ruckert C."/>
            <person name="Albersmeier A."/>
            <person name="Al-Dilaimi A."/>
            <person name="Niehaus K."/>
            <person name="Szczepanowski R."/>
            <person name="Kalinowski J."/>
        </authorList>
    </citation>
    <scope>NUCLEOTIDE SEQUENCE [LARGE SCALE GENOMIC DNA]</scope>
    <source>
        <strain evidence="9">YIM 70093</strain>
    </source>
</reference>
<dbReference type="CDD" id="cd00887">
    <property type="entry name" value="MoeA"/>
    <property type="match status" value="1"/>
</dbReference>
<evidence type="ECO:0000256" key="6">
    <source>
        <dbReference type="ARBA" id="ARBA00047317"/>
    </source>
</evidence>
<dbReference type="GO" id="GO:0061599">
    <property type="term" value="F:molybdopterin molybdotransferase activity"/>
    <property type="evidence" value="ECO:0007669"/>
    <property type="project" value="UniProtKB-UniRule"/>
</dbReference>
<evidence type="ECO:0000313" key="9">
    <source>
        <dbReference type="EMBL" id="AGF71288.1"/>
    </source>
</evidence>
<dbReference type="PANTHER" id="PTHR10192:SF5">
    <property type="entry name" value="GEPHYRIN"/>
    <property type="match status" value="1"/>
</dbReference>
<keyword evidence="10" id="KW-1185">Reference proteome</keyword>
<dbReference type="Gene3D" id="3.40.980.10">
    <property type="entry name" value="MoaB/Mog-like domain"/>
    <property type="match status" value="1"/>
</dbReference>
<dbReference type="SUPFAM" id="SSF63882">
    <property type="entry name" value="MoeA N-terminal region -like"/>
    <property type="match status" value="1"/>
</dbReference>
<dbReference type="InterPro" id="IPR038987">
    <property type="entry name" value="MoeA-like"/>
</dbReference>
<evidence type="ECO:0000256" key="5">
    <source>
        <dbReference type="ARBA" id="ARBA00023150"/>
    </source>
</evidence>
<dbReference type="InterPro" id="IPR036688">
    <property type="entry name" value="MoeA_C_domain_IV_sf"/>
</dbReference>
<dbReference type="eggNOG" id="COG0303">
    <property type="taxonomic scope" value="Bacteria"/>
</dbReference>
<evidence type="ECO:0000259" key="8">
    <source>
        <dbReference type="SMART" id="SM00852"/>
    </source>
</evidence>
<dbReference type="InterPro" id="IPR036425">
    <property type="entry name" value="MoaB/Mog-like_dom_sf"/>
</dbReference>
<dbReference type="Pfam" id="PF00994">
    <property type="entry name" value="MoCF_biosynth"/>
    <property type="match status" value="1"/>
</dbReference>
<dbReference type="InterPro" id="IPR001453">
    <property type="entry name" value="MoaB/Mog_dom"/>
</dbReference>
<dbReference type="Pfam" id="PF03454">
    <property type="entry name" value="MoeA_C"/>
    <property type="match status" value="1"/>
</dbReference>
<dbReference type="RefSeq" id="WP_015399712.1">
    <property type="nucleotide sequence ID" value="NC_020302.1"/>
</dbReference>
<comment type="similarity">
    <text evidence="3 7">Belongs to the MoeA family.</text>
</comment>
<dbReference type="STRING" id="1121362.A605_01370"/>
<dbReference type="GO" id="GO:0006777">
    <property type="term" value="P:Mo-molybdopterin cofactor biosynthetic process"/>
    <property type="evidence" value="ECO:0007669"/>
    <property type="project" value="UniProtKB-UniRule"/>
</dbReference>
<name>M1NIN2_9CORY</name>
<dbReference type="Gene3D" id="3.90.105.10">
    <property type="entry name" value="Molybdopterin biosynthesis moea protein, domain 2"/>
    <property type="match status" value="1"/>
</dbReference>
<keyword evidence="7" id="KW-0479">Metal-binding</keyword>
<gene>
    <name evidence="9" type="ORF">A605_01370</name>
</gene>